<gene>
    <name evidence="3" type="ORF">ACFSBX_15960</name>
</gene>
<comment type="similarity">
    <text evidence="1">Belongs to the universal stress protein A family.</text>
</comment>
<dbReference type="Proteomes" id="UP001597085">
    <property type="component" value="Unassembled WGS sequence"/>
</dbReference>
<comment type="caution">
    <text evidence="3">The sequence shown here is derived from an EMBL/GenBank/DDBJ whole genome shotgun (WGS) entry which is preliminary data.</text>
</comment>
<dbReference type="RefSeq" id="WP_256422184.1">
    <property type="nucleotide sequence ID" value="NZ_JANHDI010000011.1"/>
</dbReference>
<evidence type="ECO:0000313" key="3">
    <source>
        <dbReference type="EMBL" id="MFD1600442.1"/>
    </source>
</evidence>
<proteinExistence type="inferred from homology"/>
<dbReference type="EMBL" id="JBHUDK010000015">
    <property type="protein sequence ID" value="MFD1600442.1"/>
    <property type="molecule type" value="Genomic_DNA"/>
</dbReference>
<protein>
    <submittedName>
        <fullName evidence="3">Universal stress protein</fullName>
    </submittedName>
</protein>
<dbReference type="InterPro" id="IPR014729">
    <property type="entry name" value="Rossmann-like_a/b/a_fold"/>
</dbReference>
<dbReference type="SUPFAM" id="SSF52402">
    <property type="entry name" value="Adenine nucleotide alpha hydrolases-like"/>
    <property type="match status" value="1"/>
</dbReference>
<dbReference type="InterPro" id="IPR006016">
    <property type="entry name" value="UspA"/>
</dbReference>
<feature type="domain" description="UspA" evidence="2">
    <location>
        <begin position="3"/>
        <end position="135"/>
    </location>
</feature>
<dbReference type="CDD" id="cd00293">
    <property type="entry name" value="USP-like"/>
    <property type="match status" value="1"/>
</dbReference>
<evidence type="ECO:0000313" key="4">
    <source>
        <dbReference type="Proteomes" id="UP001597085"/>
    </source>
</evidence>
<dbReference type="Pfam" id="PF00582">
    <property type="entry name" value="Usp"/>
    <property type="match status" value="1"/>
</dbReference>
<organism evidence="3 4">
    <name type="scientific">Halobellus rarus</name>
    <dbReference type="NCBI Taxonomy" id="1126237"/>
    <lineage>
        <taxon>Archaea</taxon>
        <taxon>Methanobacteriati</taxon>
        <taxon>Methanobacteriota</taxon>
        <taxon>Stenosarchaea group</taxon>
        <taxon>Halobacteria</taxon>
        <taxon>Halobacteriales</taxon>
        <taxon>Haloferacaceae</taxon>
        <taxon>Halobellus</taxon>
    </lineage>
</organism>
<dbReference type="AlphaFoldDB" id="A0ABD6CTN4"/>
<sequence length="143" mass="15575">MVIVAAVDRSDQASAVLEEAETLAQRFDDVVHVLHVMGRAEAIQCGEDDNNDERIPDLQERAAAVASELIEERQFGTEVEAVGRIGDPATKIVEYAEKQDARYIVVSPQQRSKTGKVLFGSVAQSVLLNAPCPVVSLRDQSLD</sequence>
<dbReference type="PANTHER" id="PTHR46268:SF6">
    <property type="entry name" value="UNIVERSAL STRESS PROTEIN UP12"/>
    <property type="match status" value="1"/>
</dbReference>
<evidence type="ECO:0000256" key="1">
    <source>
        <dbReference type="ARBA" id="ARBA00008791"/>
    </source>
</evidence>
<reference evidence="3 4" key="1">
    <citation type="journal article" date="2019" name="Int. J. Syst. Evol. Microbiol.">
        <title>The Global Catalogue of Microorganisms (GCM) 10K type strain sequencing project: providing services to taxonomists for standard genome sequencing and annotation.</title>
        <authorList>
            <consortium name="The Broad Institute Genomics Platform"/>
            <consortium name="The Broad Institute Genome Sequencing Center for Infectious Disease"/>
            <person name="Wu L."/>
            <person name="Ma J."/>
        </authorList>
    </citation>
    <scope>NUCLEOTIDE SEQUENCE [LARGE SCALE GENOMIC DNA]</scope>
    <source>
        <strain evidence="3 4">CGMCC 1.12121</strain>
    </source>
</reference>
<dbReference type="Gene3D" id="3.40.50.620">
    <property type="entry name" value="HUPs"/>
    <property type="match status" value="1"/>
</dbReference>
<accession>A0ABD6CTN4</accession>
<evidence type="ECO:0000259" key="2">
    <source>
        <dbReference type="Pfam" id="PF00582"/>
    </source>
</evidence>
<keyword evidence="4" id="KW-1185">Reference proteome</keyword>
<dbReference type="PANTHER" id="PTHR46268">
    <property type="entry name" value="STRESS RESPONSE PROTEIN NHAX"/>
    <property type="match status" value="1"/>
</dbReference>
<name>A0ABD6CTN4_9EURY</name>